<accession>A0A0E9PSP3</accession>
<reference evidence="1" key="2">
    <citation type="journal article" date="2015" name="Fish Shellfish Immunol.">
        <title>Early steps in the European eel (Anguilla anguilla)-Vibrio vulnificus interaction in the gills: Role of the RtxA13 toxin.</title>
        <authorList>
            <person name="Callol A."/>
            <person name="Pajuelo D."/>
            <person name="Ebbesson L."/>
            <person name="Teles M."/>
            <person name="MacKenzie S."/>
            <person name="Amaro C."/>
        </authorList>
    </citation>
    <scope>NUCLEOTIDE SEQUENCE</scope>
</reference>
<organism evidence="1">
    <name type="scientific">Anguilla anguilla</name>
    <name type="common">European freshwater eel</name>
    <name type="synonym">Muraena anguilla</name>
    <dbReference type="NCBI Taxonomy" id="7936"/>
    <lineage>
        <taxon>Eukaryota</taxon>
        <taxon>Metazoa</taxon>
        <taxon>Chordata</taxon>
        <taxon>Craniata</taxon>
        <taxon>Vertebrata</taxon>
        <taxon>Euteleostomi</taxon>
        <taxon>Actinopterygii</taxon>
        <taxon>Neopterygii</taxon>
        <taxon>Teleostei</taxon>
        <taxon>Anguilliformes</taxon>
        <taxon>Anguillidae</taxon>
        <taxon>Anguilla</taxon>
    </lineage>
</organism>
<dbReference type="EMBL" id="GBXM01101300">
    <property type="protein sequence ID" value="JAH07277.1"/>
    <property type="molecule type" value="Transcribed_RNA"/>
</dbReference>
<proteinExistence type="predicted"/>
<name>A0A0E9PSP3_ANGAN</name>
<dbReference type="AlphaFoldDB" id="A0A0E9PSP3"/>
<evidence type="ECO:0000313" key="1">
    <source>
        <dbReference type="EMBL" id="JAH07277.1"/>
    </source>
</evidence>
<reference evidence="1" key="1">
    <citation type="submission" date="2014-11" db="EMBL/GenBank/DDBJ databases">
        <authorList>
            <person name="Amaro Gonzalez C."/>
        </authorList>
    </citation>
    <scope>NUCLEOTIDE SEQUENCE</scope>
</reference>
<protein>
    <submittedName>
        <fullName evidence="1">Uncharacterized protein</fullName>
    </submittedName>
</protein>
<sequence length="80" mass="9689">MQCHHFEVTGRRITSRWLGIWKSLWKRTSLHYTTPRAFSGRSYPVRLTQLFTQQCHQRNIHQKECWYIHAFLPQLQSTSS</sequence>